<organism evidence="8 9">
    <name type="scientific">Rubroshorea leprosula</name>
    <dbReference type="NCBI Taxonomy" id="152421"/>
    <lineage>
        <taxon>Eukaryota</taxon>
        <taxon>Viridiplantae</taxon>
        <taxon>Streptophyta</taxon>
        <taxon>Embryophyta</taxon>
        <taxon>Tracheophyta</taxon>
        <taxon>Spermatophyta</taxon>
        <taxon>Magnoliopsida</taxon>
        <taxon>eudicotyledons</taxon>
        <taxon>Gunneridae</taxon>
        <taxon>Pentapetalae</taxon>
        <taxon>rosids</taxon>
        <taxon>malvids</taxon>
        <taxon>Malvales</taxon>
        <taxon>Dipterocarpaceae</taxon>
        <taxon>Rubroshorea</taxon>
    </lineage>
</organism>
<dbReference type="PROSITE" id="PS51999">
    <property type="entry name" value="ZF_GRF"/>
    <property type="match status" value="1"/>
</dbReference>
<dbReference type="InterPro" id="IPR010666">
    <property type="entry name" value="Znf_GRF"/>
</dbReference>
<proteinExistence type="predicted"/>
<comment type="caution">
    <text evidence="8">The sequence shown here is derived from an EMBL/GenBank/DDBJ whole genome shotgun (WGS) entry which is preliminary data.</text>
</comment>
<evidence type="ECO:0000313" key="9">
    <source>
        <dbReference type="Proteomes" id="UP001054252"/>
    </source>
</evidence>
<gene>
    <name evidence="8" type="ORF">SLEP1_g55438</name>
</gene>
<accession>A0AAV5MFI1</accession>
<name>A0AAV5MFI1_9ROSI</name>
<keyword evidence="5" id="KW-0175">Coiled coil</keyword>
<dbReference type="Proteomes" id="UP001054252">
    <property type="component" value="Unassembled WGS sequence"/>
</dbReference>
<evidence type="ECO:0000313" key="8">
    <source>
        <dbReference type="EMBL" id="GKV48640.1"/>
    </source>
</evidence>
<keyword evidence="6" id="KW-0812">Transmembrane</keyword>
<dbReference type="EMBL" id="BPVZ01000264">
    <property type="protein sequence ID" value="GKV48640.1"/>
    <property type="molecule type" value="Genomic_DNA"/>
</dbReference>
<evidence type="ECO:0000256" key="1">
    <source>
        <dbReference type="ARBA" id="ARBA00022723"/>
    </source>
</evidence>
<evidence type="ECO:0000259" key="7">
    <source>
        <dbReference type="PROSITE" id="PS51999"/>
    </source>
</evidence>
<feature type="transmembrane region" description="Helical" evidence="6">
    <location>
        <begin position="162"/>
        <end position="187"/>
    </location>
</feature>
<keyword evidence="3" id="KW-0862">Zinc</keyword>
<evidence type="ECO:0000256" key="3">
    <source>
        <dbReference type="ARBA" id="ARBA00022833"/>
    </source>
</evidence>
<reference evidence="8 9" key="1">
    <citation type="journal article" date="2021" name="Commun. Biol.">
        <title>The genome of Shorea leprosula (Dipterocarpaceae) highlights the ecological relevance of drought in aseasonal tropical rainforests.</title>
        <authorList>
            <person name="Ng K.K.S."/>
            <person name="Kobayashi M.J."/>
            <person name="Fawcett J.A."/>
            <person name="Hatakeyama M."/>
            <person name="Paape T."/>
            <person name="Ng C.H."/>
            <person name="Ang C.C."/>
            <person name="Tnah L.H."/>
            <person name="Lee C.T."/>
            <person name="Nishiyama T."/>
            <person name="Sese J."/>
            <person name="O'Brien M.J."/>
            <person name="Copetti D."/>
            <person name="Mohd Noor M.I."/>
            <person name="Ong R.C."/>
            <person name="Putra M."/>
            <person name="Sireger I.Z."/>
            <person name="Indrioko S."/>
            <person name="Kosugi Y."/>
            <person name="Izuno A."/>
            <person name="Isagi Y."/>
            <person name="Lee S.L."/>
            <person name="Shimizu K.K."/>
        </authorList>
    </citation>
    <scope>NUCLEOTIDE SEQUENCE [LARGE SCALE GENOMIC DNA]</scope>
    <source>
        <strain evidence="8">214</strain>
    </source>
</reference>
<feature type="domain" description="GRF-type" evidence="7">
    <location>
        <begin position="27"/>
        <end position="75"/>
    </location>
</feature>
<dbReference type="AlphaFoldDB" id="A0AAV5MFI1"/>
<evidence type="ECO:0000256" key="6">
    <source>
        <dbReference type="SAM" id="Phobius"/>
    </source>
</evidence>
<evidence type="ECO:0000256" key="5">
    <source>
        <dbReference type="SAM" id="Coils"/>
    </source>
</evidence>
<keyword evidence="1" id="KW-0479">Metal-binding</keyword>
<evidence type="ECO:0000256" key="4">
    <source>
        <dbReference type="PROSITE-ProRule" id="PRU01343"/>
    </source>
</evidence>
<dbReference type="PANTHER" id="PTHR33248">
    <property type="entry name" value="ZINC ION-BINDING PROTEIN"/>
    <property type="match status" value="1"/>
</dbReference>
<keyword evidence="9" id="KW-1185">Reference proteome</keyword>
<keyword evidence="6" id="KW-0472">Membrane</keyword>
<feature type="coiled-coil region" evidence="5">
    <location>
        <begin position="86"/>
        <end position="127"/>
    </location>
</feature>
<protein>
    <recommendedName>
        <fullName evidence="7">GRF-type domain-containing protein</fullName>
    </recommendedName>
</protein>
<sequence length="193" mass="21810">MDGGLSRSNSFTDSASTSSFLGKKYVCRCGLDAVLRTSLTYQNMGRRFWGCPKFEVGKVGKAGNACDFFHFLDGDEVIEGRARDLLLRLKDKQIRLEKEIQSYKEENENLMAEKAKLLQENADLMSENGKFLQENGDLKVQCEAFVKNIKGLEKKVKRSEKICVRALISCQIFCVVCIVCLLVSVFIGLHRLH</sequence>
<dbReference type="GO" id="GO:0008270">
    <property type="term" value="F:zinc ion binding"/>
    <property type="evidence" value="ECO:0007669"/>
    <property type="project" value="UniProtKB-KW"/>
</dbReference>
<keyword evidence="2 4" id="KW-0863">Zinc-finger</keyword>
<keyword evidence="6" id="KW-1133">Transmembrane helix</keyword>
<evidence type="ECO:0000256" key="2">
    <source>
        <dbReference type="ARBA" id="ARBA00022771"/>
    </source>
</evidence>